<dbReference type="PANTHER" id="PTHR10157">
    <property type="entry name" value="DOPAMINE BETA HYDROXYLASE RELATED"/>
    <property type="match status" value="1"/>
</dbReference>
<keyword evidence="2" id="KW-0560">Oxidoreductase</keyword>
<evidence type="ECO:0000313" key="3">
    <source>
        <dbReference type="Proteomes" id="UP000225706"/>
    </source>
</evidence>
<dbReference type="GO" id="GO:0030667">
    <property type="term" value="C:secretory granule membrane"/>
    <property type="evidence" value="ECO:0007669"/>
    <property type="project" value="TreeGrafter"/>
</dbReference>
<keyword evidence="2" id="KW-0503">Monooxygenase</keyword>
<accession>A0A2B4R4Z6</accession>
<dbReference type="CDD" id="cd09631">
    <property type="entry name" value="DOMON_DOH"/>
    <property type="match status" value="2"/>
</dbReference>
<comment type="caution">
    <text evidence="2">The sequence shown here is derived from an EMBL/GenBank/DDBJ whole genome shotgun (WGS) entry which is preliminary data.</text>
</comment>
<dbReference type="GO" id="GO:0005615">
    <property type="term" value="C:extracellular space"/>
    <property type="evidence" value="ECO:0007669"/>
    <property type="project" value="TreeGrafter"/>
</dbReference>
<dbReference type="PANTHER" id="PTHR10157:SF23">
    <property type="entry name" value="MOXD1 HOMOLOG 1"/>
    <property type="match status" value="1"/>
</dbReference>
<dbReference type="GO" id="GO:0042420">
    <property type="term" value="P:dopamine catabolic process"/>
    <property type="evidence" value="ECO:0007669"/>
    <property type="project" value="TreeGrafter"/>
</dbReference>
<feature type="non-terminal residue" evidence="2">
    <location>
        <position position="190"/>
    </location>
</feature>
<dbReference type="SUPFAM" id="SSF49344">
    <property type="entry name" value="CBD9-like"/>
    <property type="match status" value="1"/>
</dbReference>
<evidence type="ECO:0000259" key="1">
    <source>
        <dbReference type="PROSITE" id="PS50836"/>
    </source>
</evidence>
<dbReference type="EMBL" id="LSMT01002224">
    <property type="protein sequence ID" value="PFX11570.1"/>
    <property type="molecule type" value="Genomic_DNA"/>
</dbReference>
<dbReference type="GO" id="GO:0006589">
    <property type="term" value="P:octopamine biosynthetic process"/>
    <property type="evidence" value="ECO:0007669"/>
    <property type="project" value="TreeGrafter"/>
</dbReference>
<evidence type="ECO:0000313" key="2">
    <source>
        <dbReference type="EMBL" id="PFX11570.1"/>
    </source>
</evidence>
<organism evidence="2 3">
    <name type="scientific">Stylophora pistillata</name>
    <name type="common">Smooth cauliflower coral</name>
    <dbReference type="NCBI Taxonomy" id="50429"/>
    <lineage>
        <taxon>Eukaryota</taxon>
        <taxon>Metazoa</taxon>
        <taxon>Cnidaria</taxon>
        <taxon>Anthozoa</taxon>
        <taxon>Hexacorallia</taxon>
        <taxon>Scleractinia</taxon>
        <taxon>Astrocoeniina</taxon>
        <taxon>Pocilloporidae</taxon>
        <taxon>Stylophora</taxon>
    </lineage>
</organism>
<dbReference type="InterPro" id="IPR000945">
    <property type="entry name" value="DBH-like"/>
</dbReference>
<dbReference type="SMART" id="SM00664">
    <property type="entry name" value="DoH"/>
    <property type="match status" value="1"/>
</dbReference>
<keyword evidence="3" id="KW-1185">Reference proteome</keyword>
<dbReference type="PROSITE" id="PS50836">
    <property type="entry name" value="DOMON"/>
    <property type="match status" value="2"/>
</dbReference>
<feature type="domain" description="DOMON" evidence="1">
    <location>
        <begin position="134"/>
        <end position="190"/>
    </location>
</feature>
<reference evidence="3" key="1">
    <citation type="journal article" date="2017" name="bioRxiv">
        <title>Comparative analysis of the genomes of Stylophora pistillata and Acropora digitifera provides evidence for extensive differences between species of corals.</title>
        <authorList>
            <person name="Voolstra C.R."/>
            <person name="Li Y."/>
            <person name="Liew Y.J."/>
            <person name="Baumgarten S."/>
            <person name="Zoccola D."/>
            <person name="Flot J.-F."/>
            <person name="Tambutte S."/>
            <person name="Allemand D."/>
            <person name="Aranda M."/>
        </authorList>
    </citation>
    <scope>NUCLEOTIDE SEQUENCE [LARGE SCALE GENOMIC DNA]</scope>
</reference>
<name>A0A2B4R4Z6_STYPI</name>
<dbReference type="GO" id="GO:0004500">
    <property type="term" value="F:dopamine beta-monooxygenase activity"/>
    <property type="evidence" value="ECO:0007669"/>
    <property type="project" value="InterPro"/>
</dbReference>
<dbReference type="GO" id="GO:0042421">
    <property type="term" value="P:norepinephrine biosynthetic process"/>
    <property type="evidence" value="ECO:0007669"/>
    <property type="project" value="TreeGrafter"/>
</dbReference>
<dbReference type="AlphaFoldDB" id="A0A2B4R4Z6"/>
<proteinExistence type="predicted"/>
<dbReference type="Proteomes" id="UP000225706">
    <property type="component" value="Unassembled WGS sequence"/>
</dbReference>
<gene>
    <name evidence="2" type="primary">MOXD1</name>
    <name evidence="2" type="ORF">AWC38_SpisGene24645</name>
</gene>
<dbReference type="InterPro" id="IPR045266">
    <property type="entry name" value="DOH_DOMON"/>
</dbReference>
<protein>
    <submittedName>
        <fullName evidence="2">DBH-like monooxygenase protein 1</fullName>
    </submittedName>
</protein>
<sequence length="190" mass="21064">MDTLHFIVEVRAMGWIASGVATKAPNSMKGYDVAIGKVEGGVGTLEDFITEGRLSPKRDNNQQDWKLTYSGENNGITKLKFYRKLNTNDDNDVVIQQGMPIYIVWAYSPANDALGQDTSSNRGKGLFPHSFDSGNFLMQWTFDDQSNKLTFHVKVKTTGWVGFGFAKVAPAQMKNYDVVVGGYDNGGYLE</sequence>
<feature type="domain" description="DOMON" evidence="1">
    <location>
        <begin position="1"/>
        <end position="108"/>
    </location>
</feature>
<dbReference type="Pfam" id="PF03351">
    <property type="entry name" value="DOMON"/>
    <property type="match status" value="2"/>
</dbReference>
<dbReference type="InterPro" id="IPR005018">
    <property type="entry name" value="DOMON_domain"/>
</dbReference>
<dbReference type="OrthoDB" id="5946536at2759"/>